<dbReference type="Proteomes" id="UP000610558">
    <property type="component" value="Unassembled WGS sequence"/>
</dbReference>
<dbReference type="InterPro" id="IPR008557">
    <property type="entry name" value="PhoX"/>
</dbReference>
<accession>A0A927C037</accession>
<evidence type="ECO:0000313" key="1">
    <source>
        <dbReference type="EMBL" id="MBD2858780.1"/>
    </source>
</evidence>
<comment type="caution">
    <text evidence="1">The sequence shown here is derived from an EMBL/GenBank/DDBJ whole genome shotgun (WGS) entry which is preliminary data.</text>
</comment>
<dbReference type="PANTHER" id="PTHR35399">
    <property type="entry name" value="SLR8030 PROTEIN"/>
    <property type="match status" value="1"/>
</dbReference>
<organism evidence="1 2">
    <name type="scientific">Spongiibacter pelagi</name>
    <dbReference type="NCBI Taxonomy" id="2760804"/>
    <lineage>
        <taxon>Bacteria</taxon>
        <taxon>Pseudomonadati</taxon>
        <taxon>Pseudomonadota</taxon>
        <taxon>Gammaproteobacteria</taxon>
        <taxon>Cellvibrionales</taxon>
        <taxon>Spongiibacteraceae</taxon>
        <taxon>Spongiibacter</taxon>
    </lineage>
</organism>
<name>A0A927C037_9GAMM</name>
<keyword evidence="2" id="KW-1185">Reference proteome</keyword>
<proteinExistence type="predicted"/>
<sequence>MNPILKDVERKGWSRRVFLRNLFFAGGSVATANWLTACGGSSSSSSGSGGSNAVFRSKFNTIGPLLEPNEDGIRLPAGFTSRMVALFGEPTLPSVDPLFFWHSDPDGGGTFRTEDGGWIYVSNSEARDLTTIRDQDPTGIFRQGLDRDTAQYLPPFFGGGVSALRFDAEGNLIDAYACQRGTTTNCSGGETPWGTWINGEEIYDGKMFECSPLRDGGEAVELPCFGRKAHEMVAIDVDHRAIYHTEDIDSDTDRFYRTVWELSDWPVADQRPNMDAGKLQVLYVPAGIDAAREGPTPFEWSDAIDDGTPQPDTVDRVDATIFGGNEGVWYLNGIVFFSTKSDDNIWAMDIDGGTIESIYNPENGVPGSPFDLDEEPLTGVDNIAMTLDGEMLVVEDGGFMRCMVLLPDRRTIPLLQLPGSASLTEVTGVAIGPTGNKIYVSGQRSRPLGIFPPELEPGSLIPTRVAGVTYEITMPFSVRVNPPLAKPLSS</sequence>
<dbReference type="AlphaFoldDB" id="A0A927C037"/>
<gene>
    <name evidence="1" type="ORF">IB286_07125</name>
</gene>
<dbReference type="PANTHER" id="PTHR35399:SF2">
    <property type="entry name" value="DUF839 DOMAIN-CONTAINING PROTEIN"/>
    <property type="match status" value="1"/>
</dbReference>
<reference evidence="1" key="1">
    <citation type="submission" date="2020-09" db="EMBL/GenBank/DDBJ databases">
        <authorList>
            <person name="Yoon J.-W."/>
        </authorList>
    </citation>
    <scope>NUCLEOTIDE SEQUENCE</scope>
    <source>
        <strain evidence="1">KMU-158</strain>
    </source>
</reference>
<dbReference type="SUPFAM" id="SSF63825">
    <property type="entry name" value="YWTD domain"/>
    <property type="match status" value="1"/>
</dbReference>
<dbReference type="Pfam" id="PF05787">
    <property type="entry name" value="PhoX"/>
    <property type="match status" value="1"/>
</dbReference>
<dbReference type="RefSeq" id="WP_190763968.1">
    <property type="nucleotide sequence ID" value="NZ_JACXLD010000003.1"/>
</dbReference>
<dbReference type="EMBL" id="JACXLD010000003">
    <property type="protein sequence ID" value="MBD2858780.1"/>
    <property type="molecule type" value="Genomic_DNA"/>
</dbReference>
<protein>
    <submittedName>
        <fullName evidence="1">DUF839 domain-containing protein</fullName>
    </submittedName>
</protein>
<evidence type="ECO:0000313" key="2">
    <source>
        <dbReference type="Proteomes" id="UP000610558"/>
    </source>
</evidence>